<name>M0QRP1_9ACTN</name>
<comment type="caution">
    <text evidence="2">The sequence shown here is derived from an EMBL/GenBank/DDBJ whole genome shotgun (WGS) entry which is preliminary data.</text>
</comment>
<feature type="transmembrane region" description="Helical" evidence="1">
    <location>
        <begin position="63"/>
        <end position="82"/>
    </location>
</feature>
<proteinExistence type="predicted"/>
<reference evidence="2 3" key="1">
    <citation type="submission" date="2013-01" db="EMBL/GenBank/DDBJ databases">
        <title>Whole genome shotgun sequence of Gordonia soli NBRC 108243.</title>
        <authorList>
            <person name="Isaki-Nakamura S."/>
            <person name="Hosoyama A."/>
            <person name="Tsuchikane K."/>
            <person name="Ando Y."/>
            <person name="Baba S."/>
            <person name="Ohji S."/>
            <person name="Hamada M."/>
            <person name="Tamura T."/>
            <person name="Yamazoe A."/>
            <person name="Yamazaki S."/>
            <person name="Fujita N."/>
        </authorList>
    </citation>
    <scope>NUCLEOTIDE SEQUENCE [LARGE SCALE GENOMIC DNA]</scope>
    <source>
        <strain evidence="2 3">NBRC 108243</strain>
    </source>
</reference>
<gene>
    <name evidence="2" type="ORF">GS4_47_00310</name>
</gene>
<feature type="transmembrane region" description="Helical" evidence="1">
    <location>
        <begin position="21"/>
        <end position="43"/>
    </location>
</feature>
<keyword evidence="1" id="KW-0472">Membrane</keyword>
<organism evidence="2 3">
    <name type="scientific">Gordonia soli NBRC 108243</name>
    <dbReference type="NCBI Taxonomy" id="1223545"/>
    <lineage>
        <taxon>Bacteria</taxon>
        <taxon>Bacillati</taxon>
        <taxon>Actinomycetota</taxon>
        <taxon>Actinomycetes</taxon>
        <taxon>Mycobacteriales</taxon>
        <taxon>Gordoniaceae</taxon>
        <taxon>Gordonia</taxon>
    </lineage>
</organism>
<evidence type="ECO:0000256" key="1">
    <source>
        <dbReference type="SAM" id="Phobius"/>
    </source>
</evidence>
<feature type="transmembrane region" description="Helical" evidence="1">
    <location>
        <begin position="121"/>
        <end position="138"/>
    </location>
</feature>
<evidence type="ECO:0000313" key="3">
    <source>
        <dbReference type="Proteomes" id="UP000011666"/>
    </source>
</evidence>
<protein>
    <submittedName>
        <fullName evidence="2">Uncharacterized protein</fullName>
    </submittedName>
</protein>
<keyword evidence="1" id="KW-0812">Transmembrane</keyword>
<evidence type="ECO:0000313" key="2">
    <source>
        <dbReference type="EMBL" id="GAC71041.1"/>
    </source>
</evidence>
<keyword evidence="3" id="KW-1185">Reference proteome</keyword>
<dbReference type="EMBL" id="BANX01000047">
    <property type="protein sequence ID" value="GAC71041.1"/>
    <property type="molecule type" value="Genomic_DNA"/>
</dbReference>
<accession>M0QRP1</accession>
<dbReference type="Proteomes" id="UP000011666">
    <property type="component" value="Unassembled WGS sequence"/>
</dbReference>
<dbReference type="STRING" id="1223545.GS4_47_00310"/>
<dbReference type="AlphaFoldDB" id="M0QRP1"/>
<feature type="transmembrane region" description="Helical" evidence="1">
    <location>
        <begin position="94"/>
        <end position="115"/>
    </location>
</feature>
<dbReference type="RefSeq" id="WP_007625669.1">
    <property type="nucleotide sequence ID" value="NZ_BANX01000047.1"/>
</dbReference>
<sequence length="154" mass="17075">MSLREALRNRTRQAWTWWWTTVDTGGVLCQTALYPFLWLSGVYMTFTDAPTTVRGELGGGAHWVWIGLLTLCPITCLAGQLLHDQYTGRQLQLWSNIGITCALGAYVSAVVQASWLGRGLFAVYMAAGFTILAAVISIRDVRKLRAIRAHAKES</sequence>
<keyword evidence="1" id="KW-1133">Transmembrane helix</keyword>